<dbReference type="Gramene" id="CDP11804">
    <property type="protein sequence ID" value="CDP11804"/>
    <property type="gene ID" value="GSCOC_T00035053001"/>
</dbReference>
<accession>A0A068UU83</accession>
<keyword evidence="2" id="KW-1185">Reference proteome</keyword>
<dbReference type="AlphaFoldDB" id="A0A068UU83"/>
<dbReference type="Proteomes" id="UP000295252">
    <property type="component" value="Chromosome VII"/>
</dbReference>
<dbReference type="EMBL" id="HG739144">
    <property type="protein sequence ID" value="CDP11804.1"/>
    <property type="molecule type" value="Genomic_DNA"/>
</dbReference>
<proteinExistence type="predicted"/>
<evidence type="ECO:0000313" key="2">
    <source>
        <dbReference type="Proteomes" id="UP000295252"/>
    </source>
</evidence>
<sequence>MELTSQGVLEDGTHIAVKRMEAGTITSKALEEF</sequence>
<reference evidence="2" key="1">
    <citation type="journal article" date="2014" name="Science">
        <title>The coffee genome provides insight into the convergent evolution of caffeine biosynthesis.</title>
        <authorList>
            <person name="Denoeud F."/>
            <person name="Carretero-Paulet L."/>
            <person name="Dereeper A."/>
            <person name="Droc G."/>
            <person name="Guyot R."/>
            <person name="Pietrella M."/>
            <person name="Zheng C."/>
            <person name="Alberti A."/>
            <person name="Anthony F."/>
            <person name="Aprea G."/>
            <person name="Aury J.M."/>
            <person name="Bento P."/>
            <person name="Bernard M."/>
            <person name="Bocs S."/>
            <person name="Campa C."/>
            <person name="Cenci A."/>
            <person name="Combes M.C."/>
            <person name="Crouzillat D."/>
            <person name="Da Silva C."/>
            <person name="Daddiego L."/>
            <person name="De Bellis F."/>
            <person name="Dussert S."/>
            <person name="Garsmeur O."/>
            <person name="Gayraud T."/>
            <person name="Guignon V."/>
            <person name="Jahn K."/>
            <person name="Jamilloux V."/>
            <person name="Joet T."/>
            <person name="Labadie K."/>
            <person name="Lan T."/>
            <person name="Leclercq J."/>
            <person name="Lepelley M."/>
            <person name="Leroy T."/>
            <person name="Li L.T."/>
            <person name="Librado P."/>
            <person name="Lopez L."/>
            <person name="Munoz A."/>
            <person name="Noel B."/>
            <person name="Pallavicini A."/>
            <person name="Perrotta G."/>
            <person name="Poncet V."/>
            <person name="Pot D."/>
            <person name="Priyono X."/>
            <person name="Rigoreau M."/>
            <person name="Rouard M."/>
            <person name="Rozas J."/>
            <person name="Tranchant-Dubreuil C."/>
            <person name="VanBuren R."/>
            <person name="Zhang Q."/>
            <person name="Andrade A.C."/>
            <person name="Argout X."/>
            <person name="Bertrand B."/>
            <person name="de Kochko A."/>
            <person name="Graziosi G."/>
            <person name="Henry R.J."/>
            <person name="Jayarama X."/>
            <person name="Ming R."/>
            <person name="Nagai C."/>
            <person name="Rounsley S."/>
            <person name="Sankoff D."/>
            <person name="Giuliano G."/>
            <person name="Albert V.A."/>
            <person name="Wincker P."/>
            <person name="Lashermes P."/>
        </authorList>
    </citation>
    <scope>NUCLEOTIDE SEQUENCE [LARGE SCALE GENOMIC DNA]</scope>
    <source>
        <strain evidence="2">cv. DH200-94</strain>
    </source>
</reference>
<gene>
    <name evidence="1" type="ORF">GSCOC_T00035053001</name>
</gene>
<dbReference type="PhylomeDB" id="A0A068UU83"/>
<name>A0A068UU83_COFCA</name>
<evidence type="ECO:0000313" key="1">
    <source>
        <dbReference type="EMBL" id="CDP11804.1"/>
    </source>
</evidence>
<dbReference type="InParanoid" id="A0A068UU83"/>
<organism evidence="1 2">
    <name type="scientific">Coffea canephora</name>
    <name type="common">Robusta coffee</name>
    <dbReference type="NCBI Taxonomy" id="49390"/>
    <lineage>
        <taxon>Eukaryota</taxon>
        <taxon>Viridiplantae</taxon>
        <taxon>Streptophyta</taxon>
        <taxon>Embryophyta</taxon>
        <taxon>Tracheophyta</taxon>
        <taxon>Spermatophyta</taxon>
        <taxon>Magnoliopsida</taxon>
        <taxon>eudicotyledons</taxon>
        <taxon>Gunneridae</taxon>
        <taxon>Pentapetalae</taxon>
        <taxon>asterids</taxon>
        <taxon>lamiids</taxon>
        <taxon>Gentianales</taxon>
        <taxon>Rubiaceae</taxon>
        <taxon>Ixoroideae</taxon>
        <taxon>Gardenieae complex</taxon>
        <taxon>Bertiereae - Coffeeae clade</taxon>
        <taxon>Coffeeae</taxon>
        <taxon>Coffea</taxon>
    </lineage>
</organism>
<protein>
    <submittedName>
        <fullName evidence="1">Uncharacterized protein</fullName>
    </submittedName>
</protein>